<dbReference type="Pfam" id="PF06470">
    <property type="entry name" value="SMC_hinge"/>
    <property type="match status" value="1"/>
</dbReference>
<comment type="similarity">
    <text evidence="7">Belongs to the SMC family.</text>
</comment>
<keyword evidence="4 7" id="KW-0067">ATP-binding</keyword>
<sequence length="1188" mass="132618">MFLKALEIYGFKSFPDKTRLTFERGLTAVVGPNGSGKSNISDAMRWVLGEQSTKSLRSSKMQDVIFGGTQQRGAMGFAQVSLVIDNQSGELAGIQAPEVTVTRKLYRSGESEYRINGAMVRLKDIHEMFMDTGLGKDGYSIIGQGRIAEIVAAKSDERREIFEEAAGIAKYRYKKTEAERKLARAEENLTRLQDIVDEIESRLEPLHRQSEKASEYLNLAARRRQIEISLWVHTLNKSRQLLRQQEDKLLICQNDLQRLDGEIAQIDRAAEDAFMQKGAISRRIDDINGQIAAIREQMSQNEASALVLQNERKHVSESIERYRAQMGDIGVQSAQKDRQIADQQALIEKSRQMAAEREQQAAKKEQALQALMSDNATVQSEIQQMADQLSQYALQLGEYRVKLHAAEDNRARSASQLEQLQKNREQLQKDRQLAVEELEQVRRQLAETEEALQSAQNAGEGYAMKLRSRSDKHQKLVQELAELRAAGTDMQNKIKVLRDLKDNMEGFAYSVKKVSMAAKEGKLRGILGPVAQLLSVDSQYATAIEVALGGAAQHIVCTDEAAAKAGIRFLKETRGGRATFLPQTTIRPRSLNERGVEEADGFVGIASALVRCEADIAPIAQNILGKTVVAEDLDAAAAMAKRFGYRFRIVTLDGQVVNAGGSFTGGHLSKSAGVFSRQSELDKLSQRLQQTAESYRQKAAEEKALGEEVAKLTAIVDGAGSEKITFTQDKIRCEGELAKIEQYLQTADRQLAAIKDDGDRAAAYRQQLESEISELGAQQHETRQLHDELDEKLASLSGEAKAYTDRRQQIIDEITELKVQISGLQKDILVAGQEMVALSEQKLAGGRQKEQLQQQIESAEAQLGELEEQAQALVGQNNGLQASVEQCKLDIQAQVEARQALEQKETADRQRQRQLQTQKEELARELARLEERGRTMQQQYDQIIADLYDQYELSRSQAEEEARPVTDEREQNRQLASLKAKMRALGAVNVEAIEEYRAEKERYDFMTGQMTDVQESKEKLRQMIGSLTKEMIAIFSDNFKKIGDNFSRIFVDLFGGGSAGLVLTEPDNVLESGIEIQVSPPGKLVKSLQALSGGEQAFVAIAIYFAILTVHPSPFCILDEIEAALDDVNVAKYASYLRTMNDRTQFILITHRRGTMEESDVLYGVTMQEKGVSKLLKLDVSEIGSEYK</sequence>
<keyword evidence="6 7" id="KW-0238">DNA-binding</keyword>
<evidence type="ECO:0000256" key="7">
    <source>
        <dbReference type="HAMAP-Rule" id="MF_01894"/>
    </source>
</evidence>
<dbReference type="AlphaFoldDB" id="A0A1C6HQ68"/>
<dbReference type="Gene3D" id="3.40.50.300">
    <property type="entry name" value="P-loop containing nucleotide triphosphate hydrolases"/>
    <property type="match status" value="2"/>
</dbReference>
<evidence type="ECO:0000256" key="6">
    <source>
        <dbReference type="ARBA" id="ARBA00023125"/>
    </source>
</evidence>
<dbReference type="EMBL" id="FMHG01000001">
    <property type="protein sequence ID" value="SCJ59826.1"/>
    <property type="molecule type" value="Genomic_DNA"/>
</dbReference>
<name>A0A1C6HQ68_9FIRM</name>
<evidence type="ECO:0000256" key="2">
    <source>
        <dbReference type="ARBA" id="ARBA00022490"/>
    </source>
</evidence>
<dbReference type="GO" id="GO:0005524">
    <property type="term" value="F:ATP binding"/>
    <property type="evidence" value="ECO:0007669"/>
    <property type="project" value="UniProtKB-UniRule"/>
</dbReference>
<dbReference type="InterPro" id="IPR010935">
    <property type="entry name" value="SMC_hinge"/>
</dbReference>
<comment type="function">
    <text evidence="7">Required for chromosome condensation and partitioning.</text>
</comment>
<dbReference type="InterPro" id="IPR003395">
    <property type="entry name" value="RecF/RecN/SMC_N"/>
</dbReference>
<evidence type="ECO:0000256" key="3">
    <source>
        <dbReference type="ARBA" id="ARBA00022741"/>
    </source>
</evidence>
<dbReference type="Gene3D" id="1.20.1060.20">
    <property type="match status" value="1"/>
</dbReference>
<organism evidence="9">
    <name type="scientific">uncultured Anaerotruncus sp</name>
    <dbReference type="NCBI Taxonomy" id="905011"/>
    <lineage>
        <taxon>Bacteria</taxon>
        <taxon>Bacillati</taxon>
        <taxon>Bacillota</taxon>
        <taxon>Clostridia</taxon>
        <taxon>Eubacteriales</taxon>
        <taxon>Oscillospiraceae</taxon>
        <taxon>Anaerotruncus</taxon>
        <taxon>environmental samples</taxon>
    </lineage>
</organism>
<evidence type="ECO:0000256" key="5">
    <source>
        <dbReference type="ARBA" id="ARBA00023054"/>
    </source>
</evidence>
<feature type="domain" description="SMC hinge" evidence="8">
    <location>
        <begin position="524"/>
        <end position="640"/>
    </location>
</feature>
<dbReference type="SUPFAM" id="SSF52540">
    <property type="entry name" value="P-loop containing nucleoside triphosphate hydrolases"/>
    <property type="match status" value="1"/>
</dbReference>
<dbReference type="PIRSF" id="PIRSF005719">
    <property type="entry name" value="SMC"/>
    <property type="match status" value="1"/>
</dbReference>
<dbReference type="Gene3D" id="1.10.287.1490">
    <property type="match status" value="1"/>
</dbReference>
<protein>
    <recommendedName>
        <fullName evidence="7">Chromosome partition protein Smc</fullName>
    </recommendedName>
</protein>
<accession>A0A1C6HQ68</accession>
<dbReference type="GO" id="GO:0007059">
    <property type="term" value="P:chromosome segregation"/>
    <property type="evidence" value="ECO:0007669"/>
    <property type="project" value="UniProtKB-UniRule"/>
</dbReference>
<gene>
    <name evidence="7 9" type="primary">smc</name>
    <name evidence="9" type="ORF">SAMEA3545359_00983</name>
</gene>
<evidence type="ECO:0000259" key="8">
    <source>
        <dbReference type="SMART" id="SM00968"/>
    </source>
</evidence>
<dbReference type="InterPro" id="IPR027417">
    <property type="entry name" value="P-loop_NTPase"/>
</dbReference>
<keyword evidence="2 7" id="KW-0963">Cytoplasm</keyword>
<reference evidence="9" key="1">
    <citation type="submission" date="2015-09" db="EMBL/GenBank/DDBJ databases">
        <authorList>
            <consortium name="Pathogen Informatics"/>
        </authorList>
    </citation>
    <scope>NUCLEOTIDE SEQUENCE</scope>
    <source>
        <strain evidence="9">2789STDY5834896</strain>
    </source>
</reference>
<evidence type="ECO:0000313" key="9">
    <source>
        <dbReference type="EMBL" id="SCJ59826.1"/>
    </source>
</evidence>
<dbReference type="SUPFAM" id="SSF75553">
    <property type="entry name" value="Smc hinge domain"/>
    <property type="match status" value="1"/>
</dbReference>
<dbReference type="Gene3D" id="3.30.70.1620">
    <property type="match status" value="1"/>
</dbReference>
<feature type="coiled-coil region" evidence="7">
    <location>
        <begin position="786"/>
        <end position="946"/>
    </location>
</feature>
<dbReference type="FunFam" id="3.40.50.300:FF:000901">
    <property type="entry name" value="Chromosome partition protein Smc"/>
    <property type="match status" value="1"/>
</dbReference>
<dbReference type="GO" id="GO:0005694">
    <property type="term" value="C:chromosome"/>
    <property type="evidence" value="ECO:0007669"/>
    <property type="project" value="InterPro"/>
</dbReference>
<dbReference type="Gene3D" id="6.10.140.1720">
    <property type="match status" value="1"/>
</dbReference>
<proteinExistence type="inferred from homology"/>
<dbReference type="SMART" id="SM00968">
    <property type="entry name" value="SMC_hinge"/>
    <property type="match status" value="1"/>
</dbReference>
<comment type="subunit">
    <text evidence="7">Homodimer.</text>
</comment>
<dbReference type="GO" id="GO:0006260">
    <property type="term" value="P:DNA replication"/>
    <property type="evidence" value="ECO:0007669"/>
    <property type="project" value="UniProtKB-UniRule"/>
</dbReference>
<dbReference type="NCBIfam" id="TIGR02168">
    <property type="entry name" value="SMC_prok_B"/>
    <property type="match status" value="1"/>
</dbReference>
<evidence type="ECO:0000256" key="1">
    <source>
        <dbReference type="ARBA" id="ARBA00004496"/>
    </source>
</evidence>
<comment type="subcellular location">
    <subcellularLocation>
        <location evidence="1 7">Cytoplasm</location>
    </subcellularLocation>
</comment>
<dbReference type="InterPro" id="IPR036277">
    <property type="entry name" value="SMC_hinge_sf"/>
</dbReference>
<comment type="domain">
    <text evidence="7">Contains large globular domains required for ATP hydrolysis at each terminus and a third globular domain forming a flexible hinge near the middle of the molecule. These domains are separated by coiled-coil structures.</text>
</comment>
<feature type="coiled-coil region" evidence="7">
    <location>
        <begin position="168"/>
        <end position="202"/>
    </location>
</feature>
<keyword evidence="3 7" id="KW-0547">Nucleotide-binding</keyword>
<dbReference type="GO" id="GO:0030261">
    <property type="term" value="P:chromosome condensation"/>
    <property type="evidence" value="ECO:0007669"/>
    <property type="project" value="InterPro"/>
</dbReference>
<dbReference type="Pfam" id="PF02463">
    <property type="entry name" value="SMC_N"/>
    <property type="match status" value="1"/>
</dbReference>
<dbReference type="InterPro" id="IPR011890">
    <property type="entry name" value="SMC_prok"/>
</dbReference>
<dbReference type="PANTHER" id="PTHR43977">
    <property type="entry name" value="STRUCTURAL MAINTENANCE OF CHROMOSOMES PROTEIN 3"/>
    <property type="match status" value="1"/>
</dbReference>
<keyword evidence="5 7" id="KW-0175">Coiled coil</keyword>
<evidence type="ECO:0000256" key="4">
    <source>
        <dbReference type="ARBA" id="ARBA00022840"/>
    </source>
</evidence>
<feature type="binding site" evidence="7">
    <location>
        <begin position="32"/>
        <end position="39"/>
    </location>
    <ligand>
        <name>ATP</name>
        <dbReference type="ChEBI" id="CHEBI:30616"/>
    </ligand>
</feature>
<feature type="coiled-coil region" evidence="7">
    <location>
        <begin position="347"/>
        <end position="493"/>
    </location>
</feature>
<dbReference type="HAMAP" id="MF_01894">
    <property type="entry name" value="Smc_prok"/>
    <property type="match status" value="1"/>
</dbReference>
<dbReference type="GO" id="GO:0003677">
    <property type="term" value="F:DNA binding"/>
    <property type="evidence" value="ECO:0007669"/>
    <property type="project" value="UniProtKB-UniRule"/>
</dbReference>
<dbReference type="GO" id="GO:0007062">
    <property type="term" value="P:sister chromatid cohesion"/>
    <property type="evidence" value="ECO:0007669"/>
    <property type="project" value="InterPro"/>
</dbReference>
<dbReference type="GO" id="GO:0005737">
    <property type="term" value="C:cytoplasm"/>
    <property type="evidence" value="ECO:0007669"/>
    <property type="project" value="UniProtKB-SubCell"/>
</dbReference>
<dbReference type="InterPro" id="IPR024704">
    <property type="entry name" value="SMC"/>
</dbReference>
<dbReference type="GO" id="GO:0016887">
    <property type="term" value="F:ATP hydrolysis activity"/>
    <property type="evidence" value="ECO:0007669"/>
    <property type="project" value="InterPro"/>
</dbReference>